<dbReference type="SUPFAM" id="SSF53335">
    <property type="entry name" value="S-adenosyl-L-methionine-dependent methyltransferases"/>
    <property type="match status" value="1"/>
</dbReference>
<organism evidence="5 6">
    <name type="scientific">Streptomyces macrolidinus</name>
    <dbReference type="NCBI Taxonomy" id="2952607"/>
    <lineage>
        <taxon>Bacteria</taxon>
        <taxon>Bacillati</taxon>
        <taxon>Actinomycetota</taxon>
        <taxon>Actinomycetes</taxon>
        <taxon>Kitasatosporales</taxon>
        <taxon>Streptomycetaceae</taxon>
        <taxon>Streptomyces</taxon>
    </lineage>
</organism>
<dbReference type="CDD" id="cd02440">
    <property type="entry name" value="AdoMet_MTases"/>
    <property type="match status" value="1"/>
</dbReference>
<evidence type="ECO:0000259" key="4">
    <source>
        <dbReference type="Pfam" id="PF08242"/>
    </source>
</evidence>
<feature type="domain" description="Methyltransferase type 12" evidence="4">
    <location>
        <begin position="44"/>
        <end position="145"/>
    </location>
</feature>
<name>A0ABT0ZGD0_9ACTN</name>
<evidence type="ECO:0000256" key="3">
    <source>
        <dbReference type="ARBA" id="ARBA00022691"/>
    </source>
</evidence>
<keyword evidence="3" id="KW-0949">S-adenosyl-L-methionine</keyword>
<sequence length="258" mass="28042">MDDTSAPPRLTRLTFHGPLSEERADRMIHRLTAHLAPDAPATVLDLGCGWGEFMLRLIAATPGATGVGLDLNKDDLARGRANAEVRGLGERVRFVQESAVDTGHGPADIVLCLGASHALTDARPPEHTVAALRALRRLVAPGGRVLLGEGFWQRSPTEGELAAMWPDASAAEFSDLADLVDLAVDAGFRPVWTETASLDEWEVFESAYQADVEEWLAAHPDHPLAQETRDRVDSHRGMWLRGYRGVMGLAYLTLVPVN</sequence>
<evidence type="ECO:0000256" key="1">
    <source>
        <dbReference type="ARBA" id="ARBA00022603"/>
    </source>
</evidence>
<gene>
    <name evidence="5" type="ORF">NGF19_17860</name>
</gene>
<protein>
    <submittedName>
        <fullName evidence="5">Methyltransferase domain-containing protein</fullName>
    </submittedName>
</protein>
<evidence type="ECO:0000313" key="6">
    <source>
        <dbReference type="Proteomes" id="UP001523219"/>
    </source>
</evidence>
<keyword evidence="1 5" id="KW-0489">Methyltransferase</keyword>
<dbReference type="PANTHER" id="PTHR43464:SF19">
    <property type="entry name" value="UBIQUINONE BIOSYNTHESIS O-METHYLTRANSFERASE, MITOCHONDRIAL"/>
    <property type="match status" value="1"/>
</dbReference>
<dbReference type="EMBL" id="JAMWMR010000015">
    <property type="protein sequence ID" value="MCN9242637.1"/>
    <property type="molecule type" value="Genomic_DNA"/>
</dbReference>
<keyword evidence="2" id="KW-0808">Transferase</keyword>
<dbReference type="RefSeq" id="WP_252425942.1">
    <property type="nucleotide sequence ID" value="NZ_JAMWMR010000015.1"/>
</dbReference>
<dbReference type="GO" id="GO:0008168">
    <property type="term" value="F:methyltransferase activity"/>
    <property type="evidence" value="ECO:0007669"/>
    <property type="project" value="UniProtKB-KW"/>
</dbReference>
<keyword evidence="6" id="KW-1185">Reference proteome</keyword>
<accession>A0ABT0ZGD0</accession>
<dbReference type="Pfam" id="PF08242">
    <property type="entry name" value="Methyltransf_12"/>
    <property type="match status" value="1"/>
</dbReference>
<reference evidence="5 6" key="1">
    <citation type="submission" date="2022-05" db="EMBL/GenBank/DDBJ databases">
        <title>Streptomyces sp. nov. RY43-2 isolated from soil of a peat swamp forest.</title>
        <authorList>
            <person name="Kanchanasin P."/>
            <person name="Tanasupawat S."/>
            <person name="Phongsopitanun W."/>
        </authorList>
    </citation>
    <scope>NUCLEOTIDE SEQUENCE [LARGE SCALE GENOMIC DNA]</scope>
    <source>
        <strain evidence="5 6">RY43-2</strain>
    </source>
</reference>
<evidence type="ECO:0000313" key="5">
    <source>
        <dbReference type="EMBL" id="MCN9242637.1"/>
    </source>
</evidence>
<evidence type="ECO:0000256" key="2">
    <source>
        <dbReference type="ARBA" id="ARBA00022679"/>
    </source>
</evidence>
<proteinExistence type="predicted"/>
<dbReference type="Gene3D" id="3.40.50.150">
    <property type="entry name" value="Vaccinia Virus protein VP39"/>
    <property type="match status" value="1"/>
</dbReference>
<dbReference type="InterPro" id="IPR013217">
    <property type="entry name" value="Methyltransf_12"/>
</dbReference>
<dbReference type="Proteomes" id="UP001523219">
    <property type="component" value="Unassembled WGS sequence"/>
</dbReference>
<comment type="caution">
    <text evidence="5">The sequence shown here is derived from an EMBL/GenBank/DDBJ whole genome shotgun (WGS) entry which is preliminary data.</text>
</comment>
<dbReference type="PANTHER" id="PTHR43464">
    <property type="entry name" value="METHYLTRANSFERASE"/>
    <property type="match status" value="1"/>
</dbReference>
<dbReference type="InterPro" id="IPR029063">
    <property type="entry name" value="SAM-dependent_MTases_sf"/>
</dbReference>
<dbReference type="GO" id="GO:0032259">
    <property type="term" value="P:methylation"/>
    <property type="evidence" value="ECO:0007669"/>
    <property type="project" value="UniProtKB-KW"/>
</dbReference>